<keyword evidence="2" id="KW-1185">Reference proteome</keyword>
<evidence type="ECO:0000313" key="2">
    <source>
        <dbReference type="Proteomes" id="UP000060699"/>
    </source>
</evidence>
<protein>
    <submittedName>
        <fullName evidence="1">Uncharacterized protein</fullName>
    </submittedName>
</protein>
<reference evidence="1 2" key="1">
    <citation type="submission" date="2015-12" db="EMBL/GenBank/DDBJ databases">
        <title>Complete genome of Roseateles depolymerans KCTC 42856.</title>
        <authorList>
            <person name="Kim K.M."/>
        </authorList>
    </citation>
    <scope>NUCLEOTIDE SEQUENCE [LARGE SCALE GENOMIC DNA]</scope>
    <source>
        <strain evidence="1 2">KCTC 42856</strain>
    </source>
</reference>
<name>A0A0U3MS19_9BURK</name>
<gene>
    <name evidence="1" type="ORF">RD2015_1272</name>
</gene>
<evidence type="ECO:0000313" key="1">
    <source>
        <dbReference type="EMBL" id="ALV05763.1"/>
    </source>
</evidence>
<dbReference type="Proteomes" id="UP000060699">
    <property type="component" value="Chromosome"/>
</dbReference>
<dbReference type="AlphaFoldDB" id="A0A0U3MS19"/>
<dbReference type="KEGG" id="rdp:RD2015_1272"/>
<organism evidence="1 2">
    <name type="scientific">Roseateles depolymerans</name>
    <dbReference type="NCBI Taxonomy" id="76731"/>
    <lineage>
        <taxon>Bacteria</taxon>
        <taxon>Pseudomonadati</taxon>
        <taxon>Pseudomonadota</taxon>
        <taxon>Betaproteobacteria</taxon>
        <taxon>Burkholderiales</taxon>
        <taxon>Sphaerotilaceae</taxon>
        <taxon>Roseateles</taxon>
    </lineage>
</organism>
<sequence length="256" mass="28997">MFQPSLSPRDTRRLMNTIIDNRSLAHEILSHIKTIDPKSISLRKERQQEIMDYCNAVCDYQTLSNDVAAGTHRSHHTGSFKPPSPLLPKHVELAQKDRAMLNIFMSELAHVSKMVREDARGQLEQSMRTLQRLAKHMTVEPPVLRRAAEFLSLLGPRHHNAGAFKLERDRDLEALRTLKSRVEECCRALELVKPFADAGAPKGRHHLMEAAYLNHLKNAKEAAIERDWSRLYGQLDELEAIASLTGHVPAVPLSQA</sequence>
<dbReference type="EMBL" id="CP013729">
    <property type="protein sequence ID" value="ALV05763.1"/>
    <property type="molecule type" value="Genomic_DNA"/>
</dbReference>
<proteinExistence type="predicted"/>
<accession>A0A0U3MS19</accession>